<sequence length="304" mass="33343">MKKPTRPKRPAPHRPHSADSGEAQRDRRPPSYGGDKPPSRKPRPAQPTLPPAAAEAYDKLVKIAGLQAVTALFKRDHQRVMRLYYGDSLKTKVGELCAQMARLHRPYRLVDEHELARIAGTTQHGGIVAATLPREIPELDLNAAQRWAKAGEPLVILDGVGNPHNLGAIARTLAFFGVRHLLISDHPAQASVSDAAYRIAEGGLEYLEIYRARHLPQTIKQLRPHFRFAATSLSPRALHLEQIPPQGRPLALVFGNEENGVPAETLAACELAITLPGSGWVQSLNVAASAAIFIQEVAKRRKRP</sequence>
<dbReference type="InterPro" id="IPR004441">
    <property type="entry name" value="rRNA_MeTrfase_TrmH"/>
</dbReference>
<gene>
    <name evidence="5" type="ORF">MoryE10_20620</name>
</gene>
<evidence type="ECO:0000259" key="4">
    <source>
        <dbReference type="SMART" id="SM00967"/>
    </source>
</evidence>
<evidence type="ECO:0000313" key="6">
    <source>
        <dbReference type="Proteomes" id="UP000824988"/>
    </source>
</evidence>
<dbReference type="EMBL" id="AP019782">
    <property type="protein sequence ID" value="BBL71456.1"/>
    <property type="molecule type" value="Genomic_DNA"/>
</dbReference>
<dbReference type="PANTHER" id="PTHR46429">
    <property type="entry name" value="23S RRNA (GUANOSINE-2'-O-)-METHYLTRANSFERASE RLMB"/>
    <property type="match status" value="1"/>
</dbReference>
<reference evidence="5" key="1">
    <citation type="submission" date="2019-06" db="EMBL/GenBank/DDBJ databases">
        <title>Complete genome sequence of Methylogaea oryzae strain JCM16910.</title>
        <authorList>
            <person name="Asakawa S."/>
        </authorList>
    </citation>
    <scope>NUCLEOTIDE SEQUENCE</scope>
    <source>
        <strain evidence="5">E10</strain>
    </source>
</reference>
<evidence type="ECO:0000256" key="1">
    <source>
        <dbReference type="ARBA" id="ARBA00022603"/>
    </source>
</evidence>
<dbReference type="GO" id="GO:0003723">
    <property type="term" value="F:RNA binding"/>
    <property type="evidence" value="ECO:0007669"/>
    <property type="project" value="InterPro"/>
</dbReference>
<protein>
    <submittedName>
        <fullName evidence="5">tRNA/rRNA methyltransferase</fullName>
    </submittedName>
</protein>
<evidence type="ECO:0000256" key="3">
    <source>
        <dbReference type="SAM" id="MobiDB-lite"/>
    </source>
</evidence>
<keyword evidence="1 5" id="KW-0489">Methyltransferase</keyword>
<feature type="compositionally biased region" description="Basic and acidic residues" evidence="3">
    <location>
        <begin position="16"/>
        <end position="29"/>
    </location>
</feature>
<keyword evidence="2" id="KW-0808">Transferase</keyword>
<dbReference type="Proteomes" id="UP000824988">
    <property type="component" value="Chromosome"/>
</dbReference>
<keyword evidence="6" id="KW-1185">Reference proteome</keyword>
<dbReference type="GO" id="GO:0006396">
    <property type="term" value="P:RNA processing"/>
    <property type="evidence" value="ECO:0007669"/>
    <property type="project" value="InterPro"/>
</dbReference>
<dbReference type="CDD" id="cd18095">
    <property type="entry name" value="SpoU-like_rRNA-MTase"/>
    <property type="match status" value="1"/>
</dbReference>
<evidence type="ECO:0000313" key="5">
    <source>
        <dbReference type="EMBL" id="BBL71456.1"/>
    </source>
</evidence>
<evidence type="ECO:0000256" key="2">
    <source>
        <dbReference type="ARBA" id="ARBA00022679"/>
    </source>
</evidence>
<feature type="compositionally biased region" description="Basic residues" evidence="3">
    <location>
        <begin position="1"/>
        <end position="15"/>
    </location>
</feature>
<dbReference type="Pfam" id="PF08032">
    <property type="entry name" value="SpoU_sub_bind"/>
    <property type="match status" value="1"/>
</dbReference>
<dbReference type="AlphaFoldDB" id="A0A8D5AIK8"/>
<feature type="region of interest" description="Disordered" evidence="3">
    <location>
        <begin position="1"/>
        <end position="50"/>
    </location>
</feature>
<dbReference type="GO" id="GO:0005829">
    <property type="term" value="C:cytosol"/>
    <property type="evidence" value="ECO:0007669"/>
    <property type="project" value="TreeGrafter"/>
</dbReference>
<dbReference type="InterPro" id="IPR013123">
    <property type="entry name" value="SpoU_subst-bd"/>
</dbReference>
<dbReference type="KEGG" id="moz:MoryE10_20620"/>
<dbReference type="SMART" id="SM00967">
    <property type="entry name" value="SpoU_sub_bind"/>
    <property type="match status" value="1"/>
</dbReference>
<proteinExistence type="predicted"/>
<dbReference type="GO" id="GO:0032259">
    <property type="term" value="P:methylation"/>
    <property type="evidence" value="ECO:0007669"/>
    <property type="project" value="UniProtKB-KW"/>
</dbReference>
<dbReference type="RefSeq" id="WP_221046993.1">
    <property type="nucleotide sequence ID" value="NZ_AP019782.1"/>
</dbReference>
<name>A0A8D5AIK8_9GAMM</name>
<dbReference type="Pfam" id="PF00588">
    <property type="entry name" value="SpoU_methylase"/>
    <property type="match status" value="1"/>
</dbReference>
<dbReference type="InterPro" id="IPR001537">
    <property type="entry name" value="SpoU_MeTrfase"/>
</dbReference>
<dbReference type="PANTHER" id="PTHR46429:SF2">
    <property type="entry name" value="TRNA_RRNA METHYLTRANSFERASE"/>
    <property type="match status" value="1"/>
</dbReference>
<accession>A0A8D5AIK8</accession>
<feature type="domain" description="RNA 2-O ribose methyltransferase substrate binding" evidence="4">
    <location>
        <begin position="62"/>
        <end position="137"/>
    </location>
</feature>
<organism evidence="5 6">
    <name type="scientific">Methylogaea oryzae</name>
    <dbReference type="NCBI Taxonomy" id="1295382"/>
    <lineage>
        <taxon>Bacteria</taxon>
        <taxon>Pseudomonadati</taxon>
        <taxon>Pseudomonadota</taxon>
        <taxon>Gammaproteobacteria</taxon>
        <taxon>Methylococcales</taxon>
        <taxon>Methylococcaceae</taxon>
        <taxon>Methylogaea</taxon>
    </lineage>
</organism>
<dbReference type="GO" id="GO:0008173">
    <property type="term" value="F:RNA methyltransferase activity"/>
    <property type="evidence" value="ECO:0007669"/>
    <property type="project" value="InterPro"/>
</dbReference>